<evidence type="ECO:0000256" key="8">
    <source>
        <dbReference type="SAM" id="Phobius"/>
    </source>
</evidence>
<evidence type="ECO:0000256" key="3">
    <source>
        <dbReference type="ARBA" id="ARBA00022448"/>
    </source>
</evidence>
<dbReference type="Proteomes" id="UP000218181">
    <property type="component" value="Unassembled WGS sequence"/>
</dbReference>
<keyword evidence="3" id="KW-0813">Transport</keyword>
<keyword evidence="6 8" id="KW-1133">Transmembrane helix</keyword>
<evidence type="ECO:0000256" key="5">
    <source>
        <dbReference type="ARBA" id="ARBA00022692"/>
    </source>
</evidence>
<proteinExistence type="inferred from homology"/>
<keyword evidence="10" id="KW-1185">Reference proteome</keyword>
<dbReference type="EMBL" id="JXJU01000014">
    <property type="protein sequence ID" value="PCR99038.1"/>
    <property type="molecule type" value="Genomic_DNA"/>
</dbReference>
<feature type="transmembrane region" description="Helical" evidence="8">
    <location>
        <begin position="184"/>
        <end position="202"/>
    </location>
</feature>
<dbReference type="GO" id="GO:0034257">
    <property type="term" value="F:nicotinamide riboside transmembrane transporter activity"/>
    <property type="evidence" value="ECO:0007669"/>
    <property type="project" value="InterPro"/>
</dbReference>
<reference evidence="9 10" key="1">
    <citation type="submission" date="2014-12" db="EMBL/GenBank/DDBJ databases">
        <title>Draft genome sequences of 10 type strains of Lactococcus.</title>
        <authorList>
            <person name="Sun Z."/>
            <person name="Zhong Z."/>
            <person name="Liu W."/>
            <person name="Zhang W."/>
            <person name="Zhang H."/>
        </authorList>
    </citation>
    <scope>NUCLEOTIDE SEQUENCE [LARGE SCALE GENOMIC DNA]</scope>
    <source>
        <strain evidence="9 10">JCM 16395</strain>
    </source>
</reference>
<sequence>MKDTFNLKIIFKELTTMTIKDNLLMSVLLAVQILVYFITGSFDLMSNLSLIVGIFTIVNLILVNRGRLTNYAWGTVSAVFWLIVAIKSQLFGDMFSQIYYVVMQFVGIYAWQKSLNQTETKEVAPRKISLKMGLLSLVGFAVIYVIVLATSAHLNGQQIILDATLLPLAIIGQMLMTFGYRSQWLAWFLIDFINVVIWYNNWQFQGNSALGMFILQILMLVNAIYGAYLWFKKPSIDEYQKA</sequence>
<accession>A0A2A5RIS0</accession>
<evidence type="ECO:0000256" key="2">
    <source>
        <dbReference type="ARBA" id="ARBA00006669"/>
    </source>
</evidence>
<comment type="similarity">
    <text evidence="2">Belongs to the nicotinamide ribonucleoside (NR) uptake permease (TC 4.B.1) family.</text>
</comment>
<organism evidence="9 10">
    <name type="scientific">Lactococcus fujiensis JCM 16395</name>
    <dbReference type="NCBI Taxonomy" id="1291764"/>
    <lineage>
        <taxon>Bacteria</taxon>
        <taxon>Bacillati</taxon>
        <taxon>Bacillota</taxon>
        <taxon>Bacilli</taxon>
        <taxon>Lactobacillales</taxon>
        <taxon>Streptococcaceae</taxon>
        <taxon>Lactococcus</taxon>
    </lineage>
</organism>
<feature type="transmembrane region" description="Helical" evidence="8">
    <location>
        <begin position="70"/>
        <end position="88"/>
    </location>
</feature>
<keyword evidence="5 8" id="KW-0812">Transmembrane</keyword>
<evidence type="ECO:0000256" key="1">
    <source>
        <dbReference type="ARBA" id="ARBA00004651"/>
    </source>
</evidence>
<comment type="caution">
    <text evidence="9">The sequence shown here is derived from an EMBL/GenBank/DDBJ whole genome shotgun (WGS) entry which is preliminary data.</text>
</comment>
<feature type="transmembrane region" description="Helical" evidence="8">
    <location>
        <begin position="44"/>
        <end position="63"/>
    </location>
</feature>
<dbReference type="PANTHER" id="PTHR36122">
    <property type="entry name" value="NICOTINAMIDE RIBOSIDE TRANSPORTER PNUC"/>
    <property type="match status" value="1"/>
</dbReference>
<dbReference type="Pfam" id="PF04973">
    <property type="entry name" value="NMN_transporter"/>
    <property type="match status" value="1"/>
</dbReference>
<gene>
    <name evidence="9" type="ORF">RT41_GL000548</name>
</gene>
<dbReference type="InterPro" id="IPR006419">
    <property type="entry name" value="NMN_transpt_PnuC"/>
</dbReference>
<feature type="transmembrane region" description="Helical" evidence="8">
    <location>
        <begin position="21"/>
        <end position="38"/>
    </location>
</feature>
<dbReference type="GO" id="GO:0005886">
    <property type="term" value="C:plasma membrane"/>
    <property type="evidence" value="ECO:0007669"/>
    <property type="project" value="UniProtKB-SubCell"/>
</dbReference>
<evidence type="ECO:0000313" key="10">
    <source>
        <dbReference type="Proteomes" id="UP000218181"/>
    </source>
</evidence>
<evidence type="ECO:0000313" key="9">
    <source>
        <dbReference type="EMBL" id="PCR99038.1"/>
    </source>
</evidence>
<keyword evidence="4" id="KW-1003">Cell membrane</keyword>
<evidence type="ECO:0000256" key="6">
    <source>
        <dbReference type="ARBA" id="ARBA00022989"/>
    </source>
</evidence>
<comment type="subcellular location">
    <subcellularLocation>
        <location evidence="1">Cell membrane</location>
        <topology evidence="1">Multi-pass membrane protein</topology>
    </subcellularLocation>
</comment>
<evidence type="ECO:0000256" key="7">
    <source>
        <dbReference type="ARBA" id="ARBA00023136"/>
    </source>
</evidence>
<dbReference type="AlphaFoldDB" id="A0A2A5RIS0"/>
<feature type="transmembrane region" description="Helical" evidence="8">
    <location>
        <begin position="208"/>
        <end position="231"/>
    </location>
</feature>
<evidence type="ECO:0000256" key="4">
    <source>
        <dbReference type="ARBA" id="ARBA00022475"/>
    </source>
</evidence>
<feature type="transmembrane region" description="Helical" evidence="8">
    <location>
        <begin position="94"/>
        <end position="111"/>
    </location>
</feature>
<protein>
    <submittedName>
        <fullName evidence="9">Ribosyl nicotinamide transporter</fullName>
    </submittedName>
</protein>
<dbReference type="PANTHER" id="PTHR36122:SF2">
    <property type="entry name" value="NICOTINAMIDE RIBOSIDE TRANSPORTER PNUC"/>
    <property type="match status" value="1"/>
</dbReference>
<feature type="transmembrane region" description="Helical" evidence="8">
    <location>
        <begin position="132"/>
        <end position="153"/>
    </location>
</feature>
<name>A0A2A5RIS0_9LACT</name>
<dbReference type="STRING" id="1291764.GCA_001311235_01305"/>
<feature type="transmembrane region" description="Helical" evidence="8">
    <location>
        <begin position="159"/>
        <end position="177"/>
    </location>
</feature>
<keyword evidence="7 8" id="KW-0472">Membrane</keyword>
<dbReference type="NCBIfam" id="TIGR01528">
    <property type="entry name" value="NMN_trans_PnuC"/>
    <property type="match status" value="1"/>
</dbReference>